<organism evidence="1 2">
    <name type="scientific">Bacillus cytotoxicus</name>
    <dbReference type="NCBI Taxonomy" id="580165"/>
    <lineage>
        <taxon>Bacteria</taxon>
        <taxon>Bacillati</taxon>
        <taxon>Bacillota</taxon>
        <taxon>Bacilli</taxon>
        <taxon>Bacillales</taxon>
        <taxon>Bacillaceae</taxon>
        <taxon>Bacillus</taxon>
        <taxon>Bacillus cereus group</taxon>
    </lineage>
</organism>
<protein>
    <submittedName>
        <fullName evidence="1">Uncharacterized protein</fullName>
    </submittedName>
</protein>
<dbReference type="Proteomes" id="UP000242164">
    <property type="component" value="Unassembled WGS sequence"/>
</dbReference>
<gene>
    <name evidence="1" type="ORF">BCB44BAC_04540</name>
</gene>
<evidence type="ECO:0000313" key="2">
    <source>
        <dbReference type="Proteomes" id="UP000242164"/>
    </source>
</evidence>
<evidence type="ECO:0000313" key="1">
    <source>
        <dbReference type="EMBL" id="SCM08159.1"/>
    </source>
</evidence>
<name>A0AAX2CNX1_9BACI</name>
<reference evidence="1 2" key="1">
    <citation type="submission" date="2016-08" db="EMBL/GenBank/DDBJ databases">
        <authorList>
            <person name="Loux V."/>
            <person name="Rue O."/>
        </authorList>
    </citation>
    <scope>NUCLEOTIDE SEQUENCE [LARGE SCALE GENOMIC DNA]</scope>
    <source>
        <strain evidence="1 2">AFSSA_08CEB44bac</strain>
    </source>
</reference>
<sequence length="22" mass="2721">MFEEYTTSLGNVDFIEKKRWKV</sequence>
<proteinExistence type="predicted"/>
<dbReference type="AlphaFoldDB" id="A0AAX2CNX1"/>
<accession>A0AAX2CNX1</accession>
<dbReference type="EMBL" id="FMIK01000066">
    <property type="protein sequence ID" value="SCM08159.1"/>
    <property type="molecule type" value="Genomic_DNA"/>
</dbReference>
<comment type="caution">
    <text evidence="1">The sequence shown here is derived from an EMBL/GenBank/DDBJ whole genome shotgun (WGS) entry which is preliminary data.</text>
</comment>